<organism evidence="5 6">
    <name type="scientific">Rhodococcus coprophilus</name>
    <dbReference type="NCBI Taxonomy" id="38310"/>
    <lineage>
        <taxon>Bacteria</taxon>
        <taxon>Bacillati</taxon>
        <taxon>Actinomycetota</taxon>
        <taxon>Actinomycetes</taxon>
        <taxon>Mycobacteriales</taxon>
        <taxon>Nocardiaceae</taxon>
        <taxon>Rhodococcus</taxon>
    </lineage>
</organism>
<evidence type="ECO:0000256" key="2">
    <source>
        <dbReference type="ARBA" id="ARBA00023125"/>
    </source>
</evidence>
<evidence type="ECO:0000256" key="1">
    <source>
        <dbReference type="ARBA" id="ARBA00023015"/>
    </source>
</evidence>
<dbReference type="GO" id="GO:0003677">
    <property type="term" value="F:DNA binding"/>
    <property type="evidence" value="ECO:0007669"/>
    <property type="project" value="UniProtKB-KW"/>
</dbReference>
<evidence type="ECO:0000256" key="3">
    <source>
        <dbReference type="ARBA" id="ARBA00023163"/>
    </source>
</evidence>
<dbReference type="PROSITE" id="PS01117">
    <property type="entry name" value="HTH_MARR_1"/>
    <property type="match status" value="1"/>
</dbReference>
<dbReference type="PANTHER" id="PTHR39515:SF2">
    <property type="entry name" value="HTH-TYPE TRANSCRIPTIONAL REGULATOR RV0880"/>
    <property type="match status" value="1"/>
</dbReference>
<dbReference type="EMBL" id="LS483468">
    <property type="protein sequence ID" value="SQI29069.1"/>
    <property type="molecule type" value="Genomic_DNA"/>
</dbReference>
<dbReference type="InterPro" id="IPR023187">
    <property type="entry name" value="Tscrpt_reg_MarR-type_CS"/>
</dbReference>
<dbReference type="InterPro" id="IPR000835">
    <property type="entry name" value="HTH_MarR-typ"/>
</dbReference>
<dbReference type="RefSeq" id="WP_072698853.1">
    <property type="nucleotide sequence ID" value="NZ_JAFBBL010000001.1"/>
</dbReference>
<dbReference type="Gene3D" id="1.10.10.10">
    <property type="entry name" value="Winged helix-like DNA-binding domain superfamily/Winged helix DNA-binding domain"/>
    <property type="match status" value="1"/>
</dbReference>
<protein>
    <submittedName>
        <fullName evidence="5">MarR family transcriptional regulator</fullName>
    </submittedName>
</protein>
<dbReference type="PANTHER" id="PTHR39515">
    <property type="entry name" value="CONSERVED PROTEIN"/>
    <property type="match status" value="1"/>
</dbReference>
<accession>A0A2X4TRQ7</accession>
<name>A0A2X4TRQ7_9NOCA</name>
<gene>
    <name evidence="5" type="primary">marR_1</name>
    <name evidence="5" type="ORF">NCTC10994_00782</name>
</gene>
<dbReference type="SUPFAM" id="SSF46785">
    <property type="entry name" value="Winged helix' DNA-binding domain"/>
    <property type="match status" value="1"/>
</dbReference>
<dbReference type="InterPro" id="IPR036390">
    <property type="entry name" value="WH_DNA-bd_sf"/>
</dbReference>
<dbReference type="PRINTS" id="PR00598">
    <property type="entry name" value="HTHMARR"/>
</dbReference>
<dbReference type="KEGG" id="rcr:NCTC10994_00782"/>
<feature type="domain" description="HTH marR-type" evidence="4">
    <location>
        <begin position="8"/>
        <end position="139"/>
    </location>
</feature>
<evidence type="ECO:0000313" key="6">
    <source>
        <dbReference type="Proteomes" id="UP000249091"/>
    </source>
</evidence>
<keyword evidence="3" id="KW-0804">Transcription</keyword>
<dbReference type="Pfam" id="PF01047">
    <property type="entry name" value="MarR"/>
    <property type="match status" value="1"/>
</dbReference>
<proteinExistence type="predicted"/>
<keyword evidence="1" id="KW-0805">Transcription regulation</keyword>
<dbReference type="AlphaFoldDB" id="A0A2X4TRQ7"/>
<dbReference type="GO" id="GO:0003700">
    <property type="term" value="F:DNA-binding transcription factor activity"/>
    <property type="evidence" value="ECO:0007669"/>
    <property type="project" value="InterPro"/>
</dbReference>
<dbReference type="Proteomes" id="UP000249091">
    <property type="component" value="Chromosome 1"/>
</dbReference>
<evidence type="ECO:0000313" key="5">
    <source>
        <dbReference type="EMBL" id="SQI29069.1"/>
    </source>
</evidence>
<sequence length="154" mass="16831">MSVRAETAHELVDAIFLLGRTMRSAIAHSETEVLPNALVGVLILLARAGACRPSELAAEMCVSQSSLSRQIGELVERGLVERHPDPGDKRAHIVRCTPQGLEVLESVRGRRTERLSAELTDWDQEQAADAIEVLRRLNASLLPIATATAQRNFS</sequence>
<keyword evidence="2" id="KW-0238">DNA-binding</keyword>
<evidence type="ECO:0000259" key="4">
    <source>
        <dbReference type="PROSITE" id="PS50995"/>
    </source>
</evidence>
<dbReference type="SMART" id="SM00347">
    <property type="entry name" value="HTH_MARR"/>
    <property type="match status" value="1"/>
</dbReference>
<dbReference type="InterPro" id="IPR052526">
    <property type="entry name" value="HTH-type_Bedaq_tolerance"/>
</dbReference>
<dbReference type="STRING" id="1219011.GCA_001895045_00502"/>
<dbReference type="InterPro" id="IPR036388">
    <property type="entry name" value="WH-like_DNA-bd_sf"/>
</dbReference>
<dbReference type="PROSITE" id="PS50995">
    <property type="entry name" value="HTH_MARR_2"/>
    <property type="match status" value="1"/>
</dbReference>
<keyword evidence="6" id="KW-1185">Reference proteome</keyword>
<reference evidence="5 6" key="1">
    <citation type="submission" date="2018-06" db="EMBL/GenBank/DDBJ databases">
        <authorList>
            <consortium name="Pathogen Informatics"/>
            <person name="Doyle S."/>
        </authorList>
    </citation>
    <scope>NUCLEOTIDE SEQUENCE [LARGE SCALE GENOMIC DNA]</scope>
    <source>
        <strain evidence="5 6">NCTC10994</strain>
    </source>
</reference>